<organism evidence="1 2">
    <name type="scientific">Lonsdalea quercina</name>
    <dbReference type="NCBI Taxonomy" id="71657"/>
    <lineage>
        <taxon>Bacteria</taxon>
        <taxon>Pseudomonadati</taxon>
        <taxon>Pseudomonadota</taxon>
        <taxon>Gammaproteobacteria</taxon>
        <taxon>Enterobacterales</taxon>
        <taxon>Pectobacteriaceae</taxon>
        <taxon>Lonsdalea</taxon>
    </lineage>
</organism>
<dbReference type="AlphaFoldDB" id="A0A1H3VH15"/>
<proteinExistence type="predicted"/>
<keyword evidence="2" id="KW-1185">Reference proteome</keyword>
<dbReference type="EMBL" id="FNQS01000001">
    <property type="protein sequence ID" value="SDZ74059.1"/>
    <property type="molecule type" value="Genomic_DNA"/>
</dbReference>
<evidence type="ECO:0000313" key="2">
    <source>
        <dbReference type="Proteomes" id="UP000187280"/>
    </source>
</evidence>
<dbReference type="Gene3D" id="3.90.550.10">
    <property type="entry name" value="Spore Coat Polysaccharide Biosynthesis Protein SpsA, Chain A"/>
    <property type="match status" value="1"/>
</dbReference>
<sequence length="276" mass="32093">MINGKTIGVGIITHNRPDELIKLYRSLPMDILDELVIVNDGRLFCEFHEITHTVINNPENLGVGKSKNIALRYLHERNVDHFFLIEDDVFIKNKLVFERYIQASKISGIQHFMFSQATPACLDDVVKPRMNADYAGGRIQLYQTCDGAFVYYSKACIDRVGYMDETYYNALEHVDHTLAIINAGMHPPFWYFADIDNSKDFIGFDHKDFEHSTIFTQENYTKNQKTALNYFRDKHGVRVKDVPDLGPTETLKILRDIKRRHAKPVLFQTKSRQTRR</sequence>
<evidence type="ECO:0008006" key="3">
    <source>
        <dbReference type="Google" id="ProtNLM"/>
    </source>
</evidence>
<gene>
    <name evidence="1" type="ORF">SAMN02982996_00005</name>
</gene>
<dbReference type="GeneID" id="97762957"/>
<evidence type="ECO:0000313" key="1">
    <source>
        <dbReference type="EMBL" id="SDZ74059.1"/>
    </source>
</evidence>
<name>A0A1H3VH15_9GAMM</name>
<accession>A0A1H3VH15</accession>
<dbReference type="InterPro" id="IPR029044">
    <property type="entry name" value="Nucleotide-diphossugar_trans"/>
</dbReference>
<reference evidence="1 2" key="1">
    <citation type="submission" date="2016-10" db="EMBL/GenBank/DDBJ databases">
        <authorList>
            <person name="de Groot N.N."/>
        </authorList>
    </citation>
    <scope>NUCLEOTIDE SEQUENCE [LARGE SCALE GENOMIC DNA]</scope>
    <source>
        <strain evidence="1 2">ATCC 29281</strain>
    </source>
</reference>
<protein>
    <recommendedName>
        <fullName evidence="3">Glycosyl transferase family 2</fullName>
    </recommendedName>
</protein>
<dbReference type="eggNOG" id="COG1216">
    <property type="taxonomic scope" value="Bacteria"/>
</dbReference>
<dbReference type="STRING" id="71657.SAMN02982996_00005"/>
<dbReference type="SUPFAM" id="SSF53448">
    <property type="entry name" value="Nucleotide-diphospho-sugar transferases"/>
    <property type="match status" value="1"/>
</dbReference>
<dbReference type="Proteomes" id="UP000187280">
    <property type="component" value="Unassembled WGS sequence"/>
</dbReference>
<dbReference type="RefSeq" id="WP_139171444.1">
    <property type="nucleotide sequence ID" value="NZ_FNQS01000001.1"/>
</dbReference>